<dbReference type="RefSeq" id="WP_044966106.1">
    <property type="nucleotide sequence ID" value="NZ_BAABXS010000002.1"/>
</dbReference>
<gene>
    <name evidence="3" type="ORF">BEH84_04904</name>
    <name evidence="2" type="ORF">BEI61_05726</name>
</gene>
<dbReference type="GeneID" id="93300582"/>
<dbReference type="EMBL" id="MCGH01000004">
    <property type="protein sequence ID" value="ODM02564.1"/>
    <property type="molecule type" value="Genomic_DNA"/>
</dbReference>
<protein>
    <submittedName>
        <fullName evidence="3">Uncharacterized protein</fullName>
    </submittedName>
</protein>
<dbReference type="Proteomes" id="UP000094067">
    <property type="component" value="Unassembled WGS sequence"/>
</dbReference>
<organism evidence="3 5">
    <name type="scientific">Eisenbergiella tayi</name>
    <dbReference type="NCBI Taxonomy" id="1432052"/>
    <lineage>
        <taxon>Bacteria</taxon>
        <taxon>Bacillati</taxon>
        <taxon>Bacillota</taxon>
        <taxon>Clostridia</taxon>
        <taxon>Lachnospirales</taxon>
        <taxon>Lachnospiraceae</taxon>
        <taxon>Eisenbergiella</taxon>
    </lineage>
</organism>
<sequence length="120" mass="13411">MDFRKSVANGKKLLADKKGTSIVSVMVAFSILMLGILMMTTSTTVSLKLINESGAKRKVIESAVEEYYLKGEKGILVSQNFTLVPVNGTAIQLKINNSRGYAKTYTEDNISYEYYYFDKD</sequence>
<keyword evidence="1" id="KW-1133">Transmembrane helix</keyword>
<evidence type="ECO:0000313" key="3">
    <source>
        <dbReference type="EMBL" id="ODM09154.1"/>
    </source>
</evidence>
<evidence type="ECO:0000313" key="4">
    <source>
        <dbReference type="Proteomes" id="UP000094067"/>
    </source>
</evidence>
<name>A0A1E3AKB2_9FIRM</name>
<comment type="caution">
    <text evidence="3">The sequence shown here is derived from an EMBL/GenBank/DDBJ whole genome shotgun (WGS) entry which is preliminary data.</text>
</comment>
<evidence type="ECO:0000313" key="2">
    <source>
        <dbReference type="EMBL" id="ODM02564.1"/>
    </source>
</evidence>
<evidence type="ECO:0000313" key="5">
    <source>
        <dbReference type="Proteomes" id="UP000095003"/>
    </source>
</evidence>
<dbReference type="EMBL" id="MCGI01000005">
    <property type="protein sequence ID" value="ODM09154.1"/>
    <property type="molecule type" value="Genomic_DNA"/>
</dbReference>
<feature type="transmembrane region" description="Helical" evidence="1">
    <location>
        <begin position="21"/>
        <end position="39"/>
    </location>
</feature>
<keyword evidence="1" id="KW-0812">Transmembrane</keyword>
<proteinExistence type="predicted"/>
<reference evidence="4 5" key="1">
    <citation type="submission" date="2016-07" db="EMBL/GenBank/DDBJ databases">
        <title>Characterization of isolates of Eisenbergiella tayi derived from blood cultures, using whole genome sequencing.</title>
        <authorList>
            <person name="Burdz T."/>
            <person name="Wiebe D."/>
            <person name="Huynh C."/>
            <person name="Bernard K."/>
        </authorList>
    </citation>
    <scope>NUCLEOTIDE SEQUENCE [LARGE SCALE GENOMIC DNA]</scope>
    <source>
        <strain evidence="2 4">NML 110608</strain>
        <strain evidence="3 5">NML 120489</strain>
    </source>
</reference>
<evidence type="ECO:0000256" key="1">
    <source>
        <dbReference type="SAM" id="Phobius"/>
    </source>
</evidence>
<dbReference type="AlphaFoldDB" id="A0A1E3AKB2"/>
<keyword evidence="1" id="KW-0472">Membrane</keyword>
<dbReference type="Proteomes" id="UP000095003">
    <property type="component" value="Unassembled WGS sequence"/>
</dbReference>
<accession>A0A1E3AKB2</accession>